<sequence length="222" mass="24679">MTPYMTAAFAAMELNPTTTPRTRLIITRRICRWLCTLRQAIHDERRALRRQAVALRRHLPFTKAAVEALEQEAATHRSDALDSIRRVLAGYGALLIRDPEGTAAALGFDGLCDVLNVNAVEREQARREGLTSLEELAFVYGMEDSAERRGDSWKDGPLFNACHAALAQFIKETPRDLLPDPFGPGGPLYGVPVRVLHPDGTITTKRPDLTLHDSKGSRVVKR</sequence>
<feature type="region of interest" description="Disordered" evidence="1">
    <location>
        <begin position="202"/>
        <end position="222"/>
    </location>
</feature>
<gene>
    <name evidence="2" type="ORF">SAMN04244579_03950</name>
</gene>
<evidence type="ECO:0000256" key="1">
    <source>
        <dbReference type="SAM" id="MobiDB-lite"/>
    </source>
</evidence>
<evidence type="ECO:0000313" key="3">
    <source>
        <dbReference type="Proteomes" id="UP000199005"/>
    </source>
</evidence>
<organism evidence="2 3">
    <name type="scientific">Azotobacter beijerinckii</name>
    <dbReference type="NCBI Taxonomy" id="170623"/>
    <lineage>
        <taxon>Bacteria</taxon>
        <taxon>Pseudomonadati</taxon>
        <taxon>Pseudomonadota</taxon>
        <taxon>Gammaproteobacteria</taxon>
        <taxon>Pseudomonadales</taxon>
        <taxon>Pseudomonadaceae</taxon>
        <taxon>Azotobacter</taxon>
    </lineage>
</organism>
<dbReference type="RefSeq" id="WP_175559830.1">
    <property type="nucleotide sequence ID" value="NZ_FNYO01000073.1"/>
</dbReference>
<reference evidence="2 3" key="1">
    <citation type="submission" date="2016-10" db="EMBL/GenBank/DDBJ databases">
        <authorList>
            <person name="de Groot N.N."/>
        </authorList>
    </citation>
    <scope>NUCLEOTIDE SEQUENCE [LARGE SCALE GENOMIC DNA]</scope>
    <source>
        <strain evidence="2 3">DSM 1041</strain>
    </source>
</reference>
<dbReference type="EMBL" id="FNYO01000073">
    <property type="protein sequence ID" value="SEJ33066.1"/>
    <property type="molecule type" value="Genomic_DNA"/>
</dbReference>
<evidence type="ECO:0000313" key="2">
    <source>
        <dbReference type="EMBL" id="SEJ33066.1"/>
    </source>
</evidence>
<protein>
    <submittedName>
        <fullName evidence="2">Uncharacterized protein</fullName>
    </submittedName>
</protein>
<proteinExistence type="predicted"/>
<feature type="compositionally biased region" description="Basic and acidic residues" evidence="1">
    <location>
        <begin position="205"/>
        <end position="216"/>
    </location>
</feature>
<accession>A0A1H6XY02</accession>
<dbReference type="AlphaFoldDB" id="A0A1H6XY02"/>
<dbReference type="Proteomes" id="UP000199005">
    <property type="component" value="Unassembled WGS sequence"/>
</dbReference>
<dbReference type="STRING" id="170623.SAMN04244579_03950"/>
<name>A0A1H6XY02_9GAMM</name>